<keyword evidence="4" id="KW-0539">Nucleus</keyword>
<evidence type="ECO:0000256" key="2">
    <source>
        <dbReference type="ARBA" id="ARBA00022853"/>
    </source>
</evidence>
<evidence type="ECO:0000256" key="4">
    <source>
        <dbReference type="ARBA" id="ARBA00023242"/>
    </source>
</evidence>
<dbReference type="GO" id="GO:2000779">
    <property type="term" value="P:regulation of double-strand break repair"/>
    <property type="evidence" value="ECO:0007669"/>
    <property type="project" value="TreeGrafter"/>
</dbReference>
<accession>A0AAV6PX13</accession>
<dbReference type="InterPro" id="IPR014876">
    <property type="entry name" value="DEK_C"/>
</dbReference>
<dbReference type="PANTHER" id="PTHR13468:SF1">
    <property type="entry name" value="PROTEIN DEK"/>
    <property type="match status" value="1"/>
</dbReference>
<dbReference type="PROSITE" id="PS51998">
    <property type="entry name" value="DEK_C"/>
    <property type="match status" value="1"/>
</dbReference>
<keyword evidence="3" id="KW-0238">DNA-binding</keyword>
<dbReference type="InterPro" id="IPR044198">
    <property type="entry name" value="DEK"/>
</dbReference>
<organism evidence="7 8">
    <name type="scientific">Solea senegalensis</name>
    <name type="common">Senegalese sole</name>
    <dbReference type="NCBI Taxonomy" id="28829"/>
    <lineage>
        <taxon>Eukaryota</taxon>
        <taxon>Metazoa</taxon>
        <taxon>Chordata</taxon>
        <taxon>Craniata</taxon>
        <taxon>Vertebrata</taxon>
        <taxon>Euteleostomi</taxon>
        <taxon>Actinopterygii</taxon>
        <taxon>Neopterygii</taxon>
        <taxon>Teleostei</taxon>
        <taxon>Neoteleostei</taxon>
        <taxon>Acanthomorphata</taxon>
        <taxon>Carangaria</taxon>
        <taxon>Pleuronectiformes</taxon>
        <taxon>Pleuronectoidei</taxon>
        <taxon>Soleidae</taxon>
        <taxon>Solea</taxon>
    </lineage>
</organism>
<feature type="region of interest" description="Disordered" evidence="5">
    <location>
        <begin position="28"/>
        <end position="90"/>
    </location>
</feature>
<comment type="caution">
    <text evidence="7">The sequence shown here is derived from an EMBL/GenBank/DDBJ whole genome shotgun (WGS) entry which is preliminary data.</text>
</comment>
<evidence type="ECO:0000313" key="8">
    <source>
        <dbReference type="Proteomes" id="UP000693946"/>
    </source>
</evidence>
<dbReference type="Pfam" id="PF08766">
    <property type="entry name" value="DEK_C"/>
    <property type="match status" value="1"/>
</dbReference>
<dbReference type="GO" id="GO:0042393">
    <property type="term" value="F:histone binding"/>
    <property type="evidence" value="ECO:0007669"/>
    <property type="project" value="TreeGrafter"/>
</dbReference>
<feature type="region of interest" description="Disordered" evidence="5">
    <location>
        <begin position="222"/>
        <end position="473"/>
    </location>
</feature>
<feature type="compositionally biased region" description="Acidic residues" evidence="5">
    <location>
        <begin position="314"/>
        <end position="323"/>
    </location>
</feature>
<feature type="compositionally biased region" description="Basic residues" evidence="5">
    <location>
        <begin position="222"/>
        <end position="234"/>
    </location>
</feature>
<feature type="compositionally biased region" description="Basic residues" evidence="5">
    <location>
        <begin position="244"/>
        <end position="253"/>
    </location>
</feature>
<feature type="compositionally biased region" description="Acidic residues" evidence="5">
    <location>
        <begin position="37"/>
        <end position="57"/>
    </location>
</feature>
<dbReference type="AlphaFoldDB" id="A0AAV6PX13"/>
<evidence type="ECO:0000256" key="1">
    <source>
        <dbReference type="ARBA" id="ARBA00004123"/>
    </source>
</evidence>
<evidence type="ECO:0000256" key="3">
    <source>
        <dbReference type="ARBA" id="ARBA00023125"/>
    </source>
</evidence>
<keyword evidence="8" id="KW-1185">Reference proteome</keyword>
<evidence type="ECO:0000259" key="6">
    <source>
        <dbReference type="PROSITE" id="PS51998"/>
    </source>
</evidence>
<protein>
    <submittedName>
        <fullName evidence="7">DEK isoform X1</fullName>
    </submittedName>
</protein>
<sequence length="522" mass="58306">MRAAPPPRDGRYEERLSRVAVSRFLEGQDRLILGADMSEEAMDSSAVSEEEVDEQQQQEETSQDNQSSPNKSQTETPVAGEIMEGKRAKKKVERLDFQAPKQREKLKIGDGSGDKLGDIPRTNFQITKMKLADLKPLHAILFDRPGKMSSIKKNLRLFNGFPFDADSEQYNKKREKLLKNSHFTNMKLKEVCGVLDLEKKGTHSDLVDRILNFLIEPKNSGKRLPVKKKRKSKKNLTGDDSKAKTQKKSKSKPRSSSSSSPKKSKAGSKSKAIVMDSSSDDDEEDEKAGASAEAGGSDVEVEGSDAEAGGSEAEGSDAEAEEERSEKEEERSEKEEERSEKEEQWSEKEEQRSEKDSKESTDEDEDEEFAKPKSARGKKSAPVKRQRTSSKKAAPPRKRAKKDVSDESDVDSEADKKPKKKKSTPAKPAAKTKKADSSSNSKKKSNTAADDSSDDDEPLIKMIKKSPSDEQLKETVQSLLKEADLEEMTMKQICQRVFDTFPDHDMTSKKDFIKQTVKSLIT</sequence>
<evidence type="ECO:0000313" key="7">
    <source>
        <dbReference type="EMBL" id="KAG7475922.1"/>
    </source>
</evidence>
<keyword evidence="2" id="KW-0156">Chromatin regulator</keyword>
<feature type="compositionally biased region" description="Low complexity" evidence="5">
    <location>
        <begin position="289"/>
        <end position="298"/>
    </location>
</feature>
<name>A0AAV6PX13_SOLSE</name>
<feature type="compositionally biased region" description="Low complexity" evidence="5">
    <location>
        <begin position="58"/>
        <end position="68"/>
    </location>
</feature>
<dbReference type="GO" id="GO:0005634">
    <property type="term" value="C:nucleus"/>
    <property type="evidence" value="ECO:0007669"/>
    <property type="project" value="UniProtKB-SubCell"/>
</dbReference>
<gene>
    <name evidence="7" type="ORF">JOB18_040499</name>
</gene>
<feature type="compositionally biased region" description="Basic and acidic residues" evidence="5">
    <location>
        <begin position="324"/>
        <end position="360"/>
    </location>
</feature>
<dbReference type="GO" id="GO:0003677">
    <property type="term" value="F:DNA binding"/>
    <property type="evidence" value="ECO:0007669"/>
    <property type="project" value="UniProtKB-KW"/>
</dbReference>
<proteinExistence type="predicted"/>
<dbReference type="Proteomes" id="UP000693946">
    <property type="component" value="Linkage Group LG9"/>
</dbReference>
<evidence type="ECO:0000256" key="5">
    <source>
        <dbReference type="SAM" id="MobiDB-lite"/>
    </source>
</evidence>
<feature type="compositionally biased region" description="Basic residues" evidence="5">
    <location>
        <begin position="373"/>
        <end position="401"/>
    </location>
</feature>
<dbReference type="GO" id="GO:0006325">
    <property type="term" value="P:chromatin organization"/>
    <property type="evidence" value="ECO:0007669"/>
    <property type="project" value="UniProtKB-KW"/>
</dbReference>
<comment type="subcellular location">
    <subcellularLocation>
        <location evidence="1">Nucleus</location>
    </subcellularLocation>
</comment>
<dbReference type="EMBL" id="JAGKHQ010000021">
    <property type="protein sequence ID" value="KAG7475922.1"/>
    <property type="molecule type" value="Genomic_DNA"/>
</dbReference>
<dbReference type="PANTHER" id="PTHR13468">
    <property type="entry name" value="DEK PROTEIN"/>
    <property type="match status" value="1"/>
</dbReference>
<reference evidence="7 8" key="1">
    <citation type="journal article" date="2021" name="Sci. Rep.">
        <title>Chromosome anchoring in Senegalese sole (Solea senegalensis) reveals sex-associated markers and genome rearrangements in flatfish.</title>
        <authorList>
            <person name="Guerrero-Cozar I."/>
            <person name="Gomez-Garrido J."/>
            <person name="Berbel C."/>
            <person name="Martinez-Blanch J.F."/>
            <person name="Alioto T."/>
            <person name="Claros M.G."/>
            <person name="Gagnaire P.A."/>
            <person name="Manchado M."/>
        </authorList>
    </citation>
    <scope>NUCLEOTIDE SEQUENCE [LARGE SCALE GENOMIC DNA]</scope>
    <source>
        <strain evidence="7">Sse05_10M</strain>
    </source>
</reference>
<feature type="domain" description="DEK-C" evidence="6">
    <location>
        <begin position="466"/>
        <end position="522"/>
    </location>
</feature>